<dbReference type="STRING" id="1408250.Q760_16730"/>
<dbReference type="EMBL" id="AXNT01000008">
    <property type="protein sequence ID" value="KGM03647.1"/>
    <property type="molecule type" value="Genomic_DNA"/>
</dbReference>
<organism evidence="2 3">
    <name type="scientific">Cellulomonas cellasea DSM 20118</name>
    <dbReference type="NCBI Taxonomy" id="1408250"/>
    <lineage>
        <taxon>Bacteria</taxon>
        <taxon>Bacillati</taxon>
        <taxon>Actinomycetota</taxon>
        <taxon>Actinomycetes</taxon>
        <taxon>Micrococcales</taxon>
        <taxon>Cellulomonadaceae</taxon>
        <taxon>Cellulomonas</taxon>
    </lineage>
</organism>
<dbReference type="Gene3D" id="3.30.420.60">
    <property type="entry name" value="eRF1 domain 2"/>
    <property type="match status" value="1"/>
</dbReference>
<reference evidence="2 3" key="1">
    <citation type="submission" date="2013-10" db="EMBL/GenBank/DDBJ databases">
        <authorList>
            <person name="Wang G."/>
            <person name="Zhuang W."/>
        </authorList>
    </citation>
    <scope>NUCLEOTIDE SEQUENCE [LARGE SCALE GENOMIC DNA]</scope>
    <source>
        <strain evidence="2 3">DSM 20118</strain>
    </source>
</reference>
<feature type="compositionally biased region" description="Polar residues" evidence="1">
    <location>
        <begin position="381"/>
        <end position="391"/>
    </location>
</feature>
<evidence type="ECO:0000256" key="1">
    <source>
        <dbReference type="SAM" id="MobiDB-lite"/>
    </source>
</evidence>
<dbReference type="OrthoDB" id="5179393at2"/>
<evidence type="ECO:0000313" key="3">
    <source>
        <dbReference type="Proteomes" id="UP000029833"/>
    </source>
</evidence>
<comment type="caution">
    <text evidence="2">The sequence shown here is derived from an EMBL/GenBank/DDBJ whole genome shotgun (WGS) entry which is preliminary data.</text>
</comment>
<protein>
    <recommendedName>
        <fullName evidence="4">Peptide chain release factor 1</fullName>
    </recommendedName>
</protein>
<accession>A0A0A0BC17</accession>
<feature type="region of interest" description="Disordered" evidence="1">
    <location>
        <begin position="381"/>
        <end position="400"/>
    </location>
</feature>
<dbReference type="Proteomes" id="UP000029833">
    <property type="component" value="Unassembled WGS sequence"/>
</dbReference>
<dbReference type="RefSeq" id="WP_034624795.1">
    <property type="nucleotide sequence ID" value="NZ_AXNT01000008.1"/>
</dbReference>
<sequence>MKLDWLKPLLGRTGPFTTVYLDATRADAAGETEVLDRWKGLRRELDRQGAPAALLDEIEERVTTQTRVPGPHGRVLIADSQGVAIDRVLADPPASNVAVHGPVPSLLPAARAADEAVSYLLVQVDRQGADLWWSDEAGRLDARQHEVVEGDHDVIRKVRSGDGWAHRRMQMRAEDSWERNAETVAAEIDRQVVERCPELVILTGDVREVPLLHEALGHRTKELVVDVPGGSRAEGVKQDAFDERVHATLEAFRARRREEVLDRFRQEQGRAGAAVTQLGDVVAVLQRGQVSELVLLESVSTPASALAERTVWVGPDPLQIAVDRAGLEAMGVDEGARELRADIAVVRAALGQDAGLTFAVDGSVDLIDGVGAVLRWHDPSTPSESLLTQSGDRTRVHDVV</sequence>
<evidence type="ECO:0000313" key="2">
    <source>
        <dbReference type="EMBL" id="KGM03647.1"/>
    </source>
</evidence>
<proteinExistence type="predicted"/>
<dbReference type="InterPro" id="IPR040701">
    <property type="entry name" value="Bact_RF_family2"/>
</dbReference>
<gene>
    <name evidence="2" type="ORF">Q760_16730</name>
</gene>
<dbReference type="Pfam" id="PF18844">
    <property type="entry name" value="baeRF_family2"/>
    <property type="match status" value="1"/>
</dbReference>
<name>A0A0A0BC17_9CELL</name>
<evidence type="ECO:0008006" key="4">
    <source>
        <dbReference type="Google" id="ProtNLM"/>
    </source>
</evidence>
<dbReference type="InterPro" id="IPR042226">
    <property type="entry name" value="eFR1_2_sf"/>
</dbReference>
<keyword evidence="3" id="KW-1185">Reference proteome</keyword>
<dbReference type="AlphaFoldDB" id="A0A0A0BC17"/>